<proteinExistence type="predicted"/>
<keyword evidence="2" id="KW-1185">Reference proteome</keyword>
<dbReference type="EMBL" id="CP095064">
    <property type="protein sequence ID" value="UOQ69041.1"/>
    <property type="molecule type" value="Genomic_DNA"/>
</dbReference>
<evidence type="ECO:0000313" key="2">
    <source>
        <dbReference type="Proteomes" id="UP000830401"/>
    </source>
</evidence>
<protein>
    <submittedName>
        <fullName evidence="1">Uncharacterized protein</fullName>
    </submittedName>
</protein>
<organism evidence="1 2">
    <name type="scientific">Hymenobacter volaticus</name>
    <dbReference type="NCBI Taxonomy" id="2932254"/>
    <lineage>
        <taxon>Bacteria</taxon>
        <taxon>Pseudomonadati</taxon>
        <taxon>Bacteroidota</taxon>
        <taxon>Cytophagia</taxon>
        <taxon>Cytophagales</taxon>
        <taxon>Hymenobacteraceae</taxon>
        <taxon>Hymenobacter</taxon>
    </lineage>
</organism>
<gene>
    <name evidence="1" type="ORF">MUN86_26425</name>
</gene>
<reference evidence="1" key="1">
    <citation type="submission" date="2022-04" db="EMBL/GenBank/DDBJ databases">
        <title>Hymenobacter sp. isolated from the air.</title>
        <authorList>
            <person name="Won M."/>
            <person name="Lee C.-M."/>
            <person name="Woen H.-Y."/>
            <person name="Kwon S.-W."/>
        </authorList>
    </citation>
    <scope>NUCLEOTIDE SEQUENCE</scope>
    <source>
        <strain evidence="1">5420S-77</strain>
        <plasmid evidence="1">unnamed3</plasmid>
    </source>
</reference>
<keyword evidence="1" id="KW-0614">Plasmid</keyword>
<evidence type="ECO:0000313" key="1">
    <source>
        <dbReference type="EMBL" id="UOQ69041.1"/>
    </source>
</evidence>
<dbReference type="RefSeq" id="WP_245126793.1">
    <property type="nucleotide sequence ID" value="NZ_CP095064.1"/>
</dbReference>
<name>A0ABY4GE16_9BACT</name>
<geneLocation type="plasmid" evidence="1 2">
    <name>unnamed3</name>
</geneLocation>
<sequence length="79" mass="8442">MQSHEPVALRDILLKKHLIEGIGHVADGVEEDYSTIVAQGLSNEEHSLAAGIDPDTVVAAKLLHGGSVTMIVPFLNPKF</sequence>
<dbReference type="Proteomes" id="UP000830401">
    <property type="component" value="Plasmid unnamed3"/>
</dbReference>
<accession>A0ABY4GE16</accession>